<evidence type="ECO:0000313" key="6">
    <source>
        <dbReference type="Proteomes" id="UP001148786"/>
    </source>
</evidence>
<gene>
    <name evidence="5" type="ORF">NLJ89_g3134</name>
</gene>
<organism evidence="5 6">
    <name type="scientific">Agrocybe chaxingu</name>
    <dbReference type="NCBI Taxonomy" id="84603"/>
    <lineage>
        <taxon>Eukaryota</taxon>
        <taxon>Fungi</taxon>
        <taxon>Dikarya</taxon>
        <taxon>Basidiomycota</taxon>
        <taxon>Agaricomycotina</taxon>
        <taxon>Agaricomycetes</taxon>
        <taxon>Agaricomycetidae</taxon>
        <taxon>Agaricales</taxon>
        <taxon>Agaricineae</taxon>
        <taxon>Strophariaceae</taxon>
        <taxon>Agrocybe</taxon>
    </lineage>
</organism>
<dbReference type="PANTHER" id="PTHR21027:SF1">
    <property type="entry name" value="TRNA-SPLICING ENDONUCLEASE SUBUNIT SEN54"/>
    <property type="match status" value="1"/>
</dbReference>
<dbReference type="Pfam" id="PF12928">
    <property type="entry name" value="tRNA_int_end_N2"/>
    <property type="match status" value="1"/>
</dbReference>
<accession>A0A9W8K5W9</accession>
<dbReference type="EMBL" id="JANKHO010000217">
    <property type="protein sequence ID" value="KAJ3513120.1"/>
    <property type="molecule type" value="Genomic_DNA"/>
</dbReference>
<sequence length="299" mass="33576">MDDTLEAPTSLLPKGPLGDQPPEDDEGPASDEEDGGLDWTKLLPPSQRPVIPKRGEKEFEPRVAGGTNLQQHVLDRSRNAMFETLRATRTTSSKAISYATWYPDIARTHVTVARGIHFSTMGHSAPRSIVGADAIAKIQKRLELLPEEAIYLIERGTLFCWKDVDLPLGQVPGLEEVGGAPMSVQQAYSEMIGKEDLTLEKFQVYAYLKRLGYMVTRTNPPDAHYPVPASLAITRPAPSILHRIRAIFSPWLSPIWRVLFGRLDWWKPIKLSRWLQGGKPYRKSWSGRGLRAEAHRYSS</sequence>
<dbReference type="GO" id="GO:0000379">
    <property type="term" value="P:tRNA-type intron splice site recognition and cleavage"/>
    <property type="evidence" value="ECO:0007669"/>
    <property type="project" value="TreeGrafter"/>
</dbReference>
<dbReference type="GO" id="GO:0000214">
    <property type="term" value="C:tRNA-intron endonuclease complex"/>
    <property type="evidence" value="ECO:0007669"/>
    <property type="project" value="TreeGrafter"/>
</dbReference>
<comment type="similarity">
    <text evidence="1">Belongs to the SEN54 family.</text>
</comment>
<evidence type="ECO:0000256" key="1">
    <source>
        <dbReference type="ARBA" id="ARBA00005736"/>
    </source>
</evidence>
<feature type="compositionally biased region" description="Acidic residues" evidence="3">
    <location>
        <begin position="21"/>
        <end position="36"/>
    </location>
</feature>
<comment type="caution">
    <text evidence="5">The sequence shown here is derived from an EMBL/GenBank/DDBJ whole genome shotgun (WGS) entry which is preliminary data.</text>
</comment>
<dbReference type="Proteomes" id="UP001148786">
    <property type="component" value="Unassembled WGS sequence"/>
</dbReference>
<evidence type="ECO:0000256" key="3">
    <source>
        <dbReference type="SAM" id="MobiDB-lite"/>
    </source>
</evidence>
<proteinExistence type="inferred from homology"/>
<protein>
    <recommendedName>
        <fullName evidence="4">tRNA-splicing endonuclease subunit Sen54 N-terminal domain-containing protein</fullName>
    </recommendedName>
</protein>
<evidence type="ECO:0000256" key="2">
    <source>
        <dbReference type="ARBA" id="ARBA00022694"/>
    </source>
</evidence>
<reference evidence="5" key="1">
    <citation type="submission" date="2022-07" db="EMBL/GenBank/DDBJ databases">
        <title>Genome Sequence of Agrocybe chaxingu.</title>
        <authorList>
            <person name="Buettner E."/>
        </authorList>
    </citation>
    <scope>NUCLEOTIDE SEQUENCE</scope>
    <source>
        <strain evidence="5">MP-N11</strain>
    </source>
</reference>
<name>A0A9W8K5W9_9AGAR</name>
<evidence type="ECO:0000259" key="4">
    <source>
        <dbReference type="Pfam" id="PF12928"/>
    </source>
</evidence>
<keyword evidence="6" id="KW-1185">Reference proteome</keyword>
<dbReference type="AlphaFoldDB" id="A0A9W8K5W9"/>
<feature type="domain" description="tRNA-splicing endonuclease subunit Sen54 N-terminal" evidence="4">
    <location>
        <begin position="82"/>
        <end position="161"/>
    </location>
</feature>
<dbReference type="OrthoDB" id="408683at2759"/>
<feature type="region of interest" description="Disordered" evidence="3">
    <location>
        <begin position="1"/>
        <end position="64"/>
    </location>
</feature>
<dbReference type="InterPro" id="IPR024337">
    <property type="entry name" value="tRNA_splic_suSen54"/>
</dbReference>
<dbReference type="InterPro" id="IPR024336">
    <property type="entry name" value="tRNA_splic_suSen54_N"/>
</dbReference>
<keyword evidence="2" id="KW-0819">tRNA processing</keyword>
<evidence type="ECO:0000313" key="5">
    <source>
        <dbReference type="EMBL" id="KAJ3513120.1"/>
    </source>
</evidence>
<dbReference type="PANTHER" id="PTHR21027">
    <property type="entry name" value="TRNA-SPLICING ENDONUCLEASE SUBUNIT SEN54"/>
    <property type="match status" value="1"/>
</dbReference>